<keyword evidence="1" id="KW-0233">DNA recombination</keyword>
<accession>A0A1Q9D5A6</accession>
<reference evidence="2 3" key="1">
    <citation type="submission" date="2016-02" db="EMBL/GenBank/DDBJ databases">
        <title>Genome analysis of coral dinoflagellate symbionts highlights evolutionary adaptations to a symbiotic lifestyle.</title>
        <authorList>
            <person name="Aranda M."/>
            <person name="Li Y."/>
            <person name="Liew Y.J."/>
            <person name="Baumgarten S."/>
            <person name="Simakov O."/>
            <person name="Wilson M."/>
            <person name="Piel J."/>
            <person name="Ashoor H."/>
            <person name="Bougouffa S."/>
            <person name="Bajic V.B."/>
            <person name="Ryu T."/>
            <person name="Ravasi T."/>
            <person name="Bayer T."/>
            <person name="Micklem G."/>
            <person name="Kim H."/>
            <person name="Bhak J."/>
            <person name="Lajeunesse T.C."/>
            <person name="Voolstra C.R."/>
        </authorList>
    </citation>
    <scope>NUCLEOTIDE SEQUENCE [LARGE SCALE GENOMIC DNA]</scope>
    <source>
        <strain evidence="2 3">CCMP2467</strain>
    </source>
</reference>
<dbReference type="InterPro" id="IPR011010">
    <property type="entry name" value="DNA_brk_join_enz"/>
</dbReference>
<dbReference type="OMA" id="HWHAGAR"/>
<organism evidence="2 3">
    <name type="scientific">Symbiodinium microadriaticum</name>
    <name type="common">Dinoflagellate</name>
    <name type="synonym">Zooxanthella microadriatica</name>
    <dbReference type="NCBI Taxonomy" id="2951"/>
    <lineage>
        <taxon>Eukaryota</taxon>
        <taxon>Sar</taxon>
        <taxon>Alveolata</taxon>
        <taxon>Dinophyceae</taxon>
        <taxon>Suessiales</taxon>
        <taxon>Symbiodiniaceae</taxon>
        <taxon>Symbiodinium</taxon>
    </lineage>
</organism>
<dbReference type="Proteomes" id="UP000186817">
    <property type="component" value="Unassembled WGS sequence"/>
</dbReference>
<name>A0A1Q9D5A6_SYMMI</name>
<evidence type="ECO:0008006" key="4">
    <source>
        <dbReference type="Google" id="ProtNLM"/>
    </source>
</evidence>
<dbReference type="OrthoDB" id="417686at2759"/>
<evidence type="ECO:0000256" key="1">
    <source>
        <dbReference type="ARBA" id="ARBA00023172"/>
    </source>
</evidence>
<comment type="caution">
    <text evidence="2">The sequence shown here is derived from an EMBL/GenBank/DDBJ whole genome shotgun (WGS) entry which is preliminary data.</text>
</comment>
<protein>
    <recommendedName>
        <fullName evidence="4">Tyr recombinase domain-containing protein</fullName>
    </recommendedName>
</protein>
<dbReference type="SUPFAM" id="SSF56349">
    <property type="entry name" value="DNA breaking-rejoining enzymes"/>
    <property type="match status" value="1"/>
</dbReference>
<gene>
    <name evidence="2" type="ORF">AK812_SmicGene28097</name>
</gene>
<dbReference type="EMBL" id="LSRX01000716">
    <property type="protein sequence ID" value="OLP90355.1"/>
    <property type="molecule type" value="Genomic_DNA"/>
</dbReference>
<evidence type="ECO:0000313" key="3">
    <source>
        <dbReference type="Proteomes" id="UP000186817"/>
    </source>
</evidence>
<dbReference type="Gene3D" id="1.10.443.10">
    <property type="entry name" value="Intergrase catalytic core"/>
    <property type="match status" value="1"/>
</dbReference>
<proteinExistence type="predicted"/>
<sequence>MACSVRSLEFARRPLSALSVMTGLEKAEIYDRLYEGLRHAIILVHSFSPRSSAAALLPLLDLLISLQVDSMSRWRQVCFISRAMDKEIGVILASTVQLALLLPVEPGAETQAAATLSGLLRELGEAGVVSIEDVQGSWQRLLDVGVQRWQLELLLTGPSGHKLLLPQWRADQPPVRKRQRASLSDALRAGEPFERNQALAQLDQEVLAKTTVGPYESRLVVWRRICAKWDVPAFPLDDRNVRAVAASLKRGRYRSSEQYFSAAASHQTRRLHMTVPAHIRSIIRDCVRSIRRGLGPSALKDSFDLRCLAPSVMEGSEFQAVSWSVLPAAVDALLVAAYFCMREIEMASASSSHPSFQDGRLSMLLPAHKSSSQGELTCRALCCGCAVRRQEMCHWHAGARHLQRLEILQAGLNQHTLPLFPDDQGKALSKADMIATIRSALRAAGVQTTRPDESGAQVERFSGHVLRVAGTQHLYLLGLRFDMVQLHGRWSSLAVQRYLQSASLLVVPSTVARALSSGRAREHSVDQQLGVRDPQLVAPREAASTAEPSEAQSCMPARGEAEVAALRLQFADFVDRTHAEDQALVVNTRTKRAHLPDANESQARPELWATACGILYGNTRFFRTSASRPEWARCKRCFPDPGIPGAEPGERTQDLGLPSTSPLHLPGIMIVAGDQAVAPDHVVDLQEVD</sequence>
<evidence type="ECO:0000313" key="2">
    <source>
        <dbReference type="EMBL" id="OLP90355.1"/>
    </source>
</evidence>
<dbReference type="GO" id="GO:0003677">
    <property type="term" value="F:DNA binding"/>
    <property type="evidence" value="ECO:0007669"/>
    <property type="project" value="InterPro"/>
</dbReference>
<dbReference type="AlphaFoldDB" id="A0A1Q9D5A6"/>
<dbReference type="GO" id="GO:0015074">
    <property type="term" value="P:DNA integration"/>
    <property type="evidence" value="ECO:0007669"/>
    <property type="project" value="InterPro"/>
</dbReference>
<dbReference type="GO" id="GO:0006310">
    <property type="term" value="P:DNA recombination"/>
    <property type="evidence" value="ECO:0007669"/>
    <property type="project" value="UniProtKB-KW"/>
</dbReference>
<keyword evidence="3" id="KW-1185">Reference proteome</keyword>
<dbReference type="InterPro" id="IPR013762">
    <property type="entry name" value="Integrase-like_cat_sf"/>
</dbReference>